<dbReference type="Proteomes" id="UP000694680">
    <property type="component" value="Chromosome 7"/>
</dbReference>
<dbReference type="SMART" id="SM00355">
    <property type="entry name" value="ZnF_C2H2"/>
    <property type="match status" value="4"/>
</dbReference>
<keyword evidence="9" id="KW-0804">Transcription</keyword>
<dbReference type="FunFam" id="3.30.160.60:FF:001506">
    <property type="entry name" value="Zinc finger protein"/>
    <property type="match status" value="1"/>
</dbReference>
<reference evidence="13" key="2">
    <citation type="submission" date="2025-08" db="UniProtKB">
        <authorList>
            <consortium name="Ensembl"/>
        </authorList>
    </citation>
    <scope>IDENTIFICATION</scope>
</reference>
<reference evidence="13" key="1">
    <citation type="submission" date="2020-06" db="EMBL/GenBank/DDBJ databases">
        <authorList>
            <consortium name="Wellcome Sanger Institute Data Sharing"/>
        </authorList>
    </citation>
    <scope>NUCLEOTIDE SEQUENCE [LARGE SCALE GENOMIC DNA]</scope>
</reference>
<dbReference type="PROSITE" id="PS50157">
    <property type="entry name" value="ZINC_FINGER_C2H2_2"/>
    <property type="match status" value="4"/>
</dbReference>
<dbReference type="FunFam" id="3.30.160.60:FF:000340">
    <property type="entry name" value="zinc finger protein 473 isoform X1"/>
    <property type="match status" value="1"/>
</dbReference>
<dbReference type="FunFam" id="3.30.160.60:FF:000100">
    <property type="entry name" value="Zinc finger 45-like"/>
    <property type="match status" value="1"/>
</dbReference>
<dbReference type="SUPFAM" id="SSF57667">
    <property type="entry name" value="beta-beta-alpha zinc fingers"/>
    <property type="match status" value="2"/>
</dbReference>
<keyword evidence="8" id="KW-0238">DNA-binding</keyword>
<dbReference type="Gene3D" id="3.30.160.60">
    <property type="entry name" value="Classic Zinc Finger"/>
    <property type="match status" value="4"/>
</dbReference>
<dbReference type="GO" id="GO:0005667">
    <property type="term" value="C:transcription regulator complex"/>
    <property type="evidence" value="ECO:0007669"/>
    <property type="project" value="TreeGrafter"/>
</dbReference>
<evidence type="ECO:0000256" key="5">
    <source>
        <dbReference type="ARBA" id="ARBA00022771"/>
    </source>
</evidence>
<evidence type="ECO:0000259" key="12">
    <source>
        <dbReference type="PROSITE" id="PS50157"/>
    </source>
</evidence>
<dbReference type="GO" id="GO:0000978">
    <property type="term" value="F:RNA polymerase II cis-regulatory region sequence-specific DNA binding"/>
    <property type="evidence" value="ECO:0007669"/>
    <property type="project" value="TreeGrafter"/>
</dbReference>
<keyword evidence="3" id="KW-0479">Metal-binding</keyword>
<evidence type="ECO:0000256" key="7">
    <source>
        <dbReference type="ARBA" id="ARBA00023015"/>
    </source>
</evidence>
<dbReference type="Pfam" id="PF00096">
    <property type="entry name" value="zf-C2H2"/>
    <property type="match status" value="4"/>
</dbReference>
<evidence type="ECO:0000256" key="9">
    <source>
        <dbReference type="ARBA" id="ARBA00023163"/>
    </source>
</evidence>
<dbReference type="InterPro" id="IPR036236">
    <property type="entry name" value="Znf_C2H2_sf"/>
</dbReference>
<name>A0A8C5ELG8_GOUWI</name>
<comment type="similarity">
    <text evidence="2">Belongs to the krueppel C2H2-type zinc-finger protein family.</text>
</comment>
<feature type="domain" description="C2H2-type" evidence="12">
    <location>
        <begin position="210"/>
        <end position="237"/>
    </location>
</feature>
<keyword evidence="7" id="KW-0805">Transcription regulation</keyword>
<dbReference type="PANTHER" id="PTHR14003">
    <property type="entry name" value="TRANSCRIPTIONAL REPRESSOR PROTEIN YY"/>
    <property type="match status" value="1"/>
</dbReference>
<evidence type="ECO:0000256" key="10">
    <source>
        <dbReference type="ARBA" id="ARBA00023242"/>
    </source>
</evidence>
<accession>A0A8C5ELG8</accession>
<evidence type="ECO:0000256" key="2">
    <source>
        <dbReference type="ARBA" id="ARBA00006991"/>
    </source>
</evidence>
<feature type="domain" description="C2H2-type" evidence="12">
    <location>
        <begin position="154"/>
        <end position="181"/>
    </location>
</feature>
<evidence type="ECO:0000313" key="14">
    <source>
        <dbReference type="Proteomes" id="UP000694680"/>
    </source>
</evidence>
<keyword evidence="10" id="KW-0539">Nucleus</keyword>
<dbReference type="GO" id="GO:0031519">
    <property type="term" value="C:PcG protein complex"/>
    <property type="evidence" value="ECO:0007669"/>
    <property type="project" value="TreeGrafter"/>
</dbReference>
<evidence type="ECO:0000313" key="13">
    <source>
        <dbReference type="Ensembl" id="ENSGWIP00000022514.1"/>
    </source>
</evidence>
<proteinExistence type="inferred from homology"/>
<keyword evidence="6" id="KW-0862">Zinc</keyword>
<feature type="domain" description="C2H2-type" evidence="12">
    <location>
        <begin position="182"/>
        <end position="209"/>
    </location>
</feature>
<dbReference type="GO" id="GO:0008270">
    <property type="term" value="F:zinc ion binding"/>
    <property type="evidence" value="ECO:0007669"/>
    <property type="project" value="UniProtKB-KW"/>
</dbReference>
<evidence type="ECO:0000256" key="3">
    <source>
        <dbReference type="ARBA" id="ARBA00022723"/>
    </source>
</evidence>
<keyword evidence="4" id="KW-0677">Repeat</keyword>
<evidence type="ECO:0000256" key="4">
    <source>
        <dbReference type="ARBA" id="ARBA00022737"/>
    </source>
</evidence>
<organism evidence="13 14">
    <name type="scientific">Gouania willdenowi</name>
    <name type="common">Blunt-snouted clingfish</name>
    <name type="synonym">Lepadogaster willdenowi</name>
    <dbReference type="NCBI Taxonomy" id="441366"/>
    <lineage>
        <taxon>Eukaryota</taxon>
        <taxon>Metazoa</taxon>
        <taxon>Chordata</taxon>
        <taxon>Craniata</taxon>
        <taxon>Vertebrata</taxon>
        <taxon>Euteleostomi</taxon>
        <taxon>Actinopterygii</taxon>
        <taxon>Neopterygii</taxon>
        <taxon>Teleostei</taxon>
        <taxon>Neoteleostei</taxon>
        <taxon>Acanthomorphata</taxon>
        <taxon>Ovalentaria</taxon>
        <taxon>Blenniimorphae</taxon>
        <taxon>Blenniiformes</taxon>
        <taxon>Gobiesocoidei</taxon>
        <taxon>Gobiesocidae</taxon>
        <taxon>Gobiesocinae</taxon>
        <taxon>Gouania</taxon>
    </lineage>
</organism>
<dbReference type="PROSITE" id="PS00028">
    <property type="entry name" value="ZINC_FINGER_C2H2_1"/>
    <property type="match status" value="4"/>
</dbReference>
<dbReference type="GO" id="GO:0000785">
    <property type="term" value="C:chromatin"/>
    <property type="evidence" value="ECO:0007669"/>
    <property type="project" value="TreeGrafter"/>
</dbReference>
<sequence length="276" mass="31709">MDPIVSLRNVIRERLCAAAEEIFTLVQQTIDQYEERLYHQQQQQQQHSTLLHNTGWHHEEVCDEAQLCDEEEEPNTVRIKEEEVNSPHVKDKAEVGVSFTHTERERPHAFGESFSSEGCDQNSQDVHHDLFNLTEEGSHPPEAQSVSRRGKKHVKCGVCGKAFKFMSQVQLHHRIHTGEKPHCCHVCGKRFIQKQHLKNHIKIHTGEKPYSCETCGKGFIQKQHLKKHSVIHMGEKPHACPTCGKSFSEQNTLMRHMRTHSGEASAGNAFYDEELE</sequence>
<reference evidence="13" key="3">
    <citation type="submission" date="2025-09" db="UniProtKB">
        <authorList>
            <consortium name="Ensembl"/>
        </authorList>
    </citation>
    <scope>IDENTIFICATION</scope>
</reference>
<dbReference type="FunFam" id="3.30.160.60:FF:000912">
    <property type="entry name" value="Zinc finger protein 660"/>
    <property type="match status" value="1"/>
</dbReference>
<feature type="domain" description="C2H2-type" evidence="12">
    <location>
        <begin position="238"/>
        <end position="265"/>
    </location>
</feature>
<dbReference type="GO" id="GO:0000981">
    <property type="term" value="F:DNA-binding transcription factor activity, RNA polymerase II-specific"/>
    <property type="evidence" value="ECO:0007669"/>
    <property type="project" value="TreeGrafter"/>
</dbReference>
<protein>
    <recommendedName>
        <fullName evidence="12">C2H2-type domain-containing protein</fullName>
    </recommendedName>
</protein>
<dbReference type="InterPro" id="IPR013087">
    <property type="entry name" value="Znf_C2H2_type"/>
</dbReference>
<keyword evidence="5 11" id="KW-0863">Zinc-finger</keyword>
<dbReference type="PANTHER" id="PTHR14003:SF23">
    <property type="entry name" value="ZINC FINGER PROTEIN 143"/>
    <property type="match status" value="1"/>
</dbReference>
<dbReference type="AlphaFoldDB" id="A0A8C5ELG8"/>
<evidence type="ECO:0000256" key="8">
    <source>
        <dbReference type="ARBA" id="ARBA00023125"/>
    </source>
</evidence>
<evidence type="ECO:0000256" key="6">
    <source>
        <dbReference type="ARBA" id="ARBA00022833"/>
    </source>
</evidence>
<keyword evidence="14" id="KW-1185">Reference proteome</keyword>
<dbReference type="Ensembl" id="ENSGWIT00000024674.1">
    <property type="protein sequence ID" value="ENSGWIP00000022514.1"/>
    <property type="gene ID" value="ENSGWIG00000012062.1"/>
</dbReference>
<evidence type="ECO:0000256" key="1">
    <source>
        <dbReference type="ARBA" id="ARBA00004123"/>
    </source>
</evidence>
<evidence type="ECO:0000256" key="11">
    <source>
        <dbReference type="PROSITE-ProRule" id="PRU00042"/>
    </source>
</evidence>
<comment type="subcellular location">
    <subcellularLocation>
        <location evidence="1">Nucleus</location>
    </subcellularLocation>
</comment>